<accession>A0ABV0F5D2</accession>
<organism evidence="1 2">
    <name type="scientific">Enterococcus diestrammenae</name>
    <dbReference type="NCBI Taxonomy" id="1155073"/>
    <lineage>
        <taxon>Bacteria</taxon>
        <taxon>Bacillati</taxon>
        <taxon>Bacillota</taxon>
        <taxon>Bacilli</taxon>
        <taxon>Lactobacillales</taxon>
        <taxon>Enterococcaceae</taxon>
        <taxon>Enterococcus</taxon>
    </lineage>
</organism>
<gene>
    <name evidence="1" type="ORF">BAU18_002889</name>
</gene>
<name>A0ABV0F5D2_9ENTE</name>
<sequence>MDREQKHDLRIKVCRLMDAGRTDEARKLMDVICGVDETHRRPDDKRQRCVRVTDIDGNMVEYRSVAICAEAMKASVALINKAIRIGTPVTGKLKGYVFDADEPSHGKRSTKAKAIKPNGEELTFDSISIMVREIGACGGTVYKFLNLGTPVVDGKFEGWRFERCN</sequence>
<reference evidence="1 2" key="2">
    <citation type="submission" date="2024-02" db="EMBL/GenBank/DDBJ databases">
        <title>The Genome Sequence of Enterococcus diestrammenae JM9A.</title>
        <authorList>
            <person name="Earl A."/>
            <person name="Manson A."/>
            <person name="Gilmore M."/>
            <person name="Sanders J."/>
            <person name="Shea T."/>
            <person name="Howe W."/>
            <person name="Livny J."/>
            <person name="Cuomo C."/>
            <person name="Neafsey D."/>
            <person name="Birren B."/>
        </authorList>
    </citation>
    <scope>NUCLEOTIDE SEQUENCE [LARGE SCALE GENOMIC DNA]</scope>
    <source>
        <strain evidence="1 2">JM9A</strain>
    </source>
</reference>
<comment type="caution">
    <text evidence="1">The sequence shown here is derived from an EMBL/GenBank/DDBJ whole genome shotgun (WGS) entry which is preliminary data.</text>
</comment>
<evidence type="ECO:0000313" key="2">
    <source>
        <dbReference type="Proteomes" id="UP001429357"/>
    </source>
</evidence>
<dbReference type="RefSeq" id="WP_161868656.1">
    <property type="nucleotide sequence ID" value="NZ_MAEI02000001.1"/>
</dbReference>
<protein>
    <submittedName>
        <fullName evidence="1">Uncharacterized protein</fullName>
    </submittedName>
</protein>
<keyword evidence="2" id="KW-1185">Reference proteome</keyword>
<reference evidence="2" key="1">
    <citation type="submission" date="2016-06" db="EMBL/GenBank/DDBJ databases">
        <title>Four novel species of enterococci isolated from chicken manure.</title>
        <authorList>
            <person name="Van Tyne D."/>
        </authorList>
    </citation>
    <scope>NUCLEOTIDE SEQUENCE [LARGE SCALE GENOMIC DNA]</scope>
    <source>
        <strain evidence="2">JM9A</strain>
    </source>
</reference>
<proteinExistence type="predicted"/>
<dbReference type="EMBL" id="MAEI02000001">
    <property type="protein sequence ID" value="MEO1783269.1"/>
    <property type="molecule type" value="Genomic_DNA"/>
</dbReference>
<evidence type="ECO:0000313" key="1">
    <source>
        <dbReference type="EMBL" id="MEO1783269.1"/>
    </source>
</evidence>
<dbReference type="Proteomes" id="UP001429357">
    <property type="component" value="Unassembled WGS sequence"/>
</dbReference>